<protein>
    <submittedName>
        <fullName evidence="1">Uncharacterized protein</fullName>
    </submittedName>
</protein>
<dbReference type="EMBL" id="MAVT02000700">
    <property type="protein sequence ID" value="POS73989.1"/>
    <property type="molecule type" value="Genomic_DNA"/>
</dbReference>
<comment type="caution">
    <text evidence="1">The sequence shown here is derived from an EMBL/GenBank/DDBJ whole genome shotgun (WGS) entry which is preliminary data.</text>
</comment>
<dbReference type="OrthoDB" id="3259529at2759"/>
<dbReference type="InParanoid" id="A0A2P5HUP6"/>
<evidence type="ECO:0000313" key="2">
    <source>
        <dbReference type="Proteomes" id="UP000094444"/>
    </source>
</evidence>
<gene>
    <name evidence="1" type="ORF">DHEL01_v207612</name>
</gene>
<evidence type="ECO:0000313" key="1">
    <source>
        <dbReference type="EMBL" id="POS73989.1"/>
    </source>
</evidence>
<accession>A0A2P5HUP6</accession>
<proteinExistence type="predicted"/>
<reference evidence="1" key="1">
    <citation type="submission" date="2017-09" db="EMBL/GenBank/DDBJ databases">
        <title>Polyketide synthases of a Diaporthe helianthi virulent isolate.</title>
        <authorList>
            <person name="Baroncelli R."/>
        </authorList>
    </citation>
    <scope>NUCLEOTIDE SEQUENCE [LARGE SCALE GENOMIC DNA]</scope>
    <source>
        <strain evidence="1">7/96</strain>
    </source>
</reference>
<name>A0A2P5HUP6_DIAHE</name>
<organism evidence="1 2">
    <name type="scientific">Diaporthe helianthi</name>
    <dbReference type="NCBI Taxonomy" id="158607"/>
    <lineage>
        <taxon>Eukaryota</taxon>
        <taxon>Fungi</taxon>
        <taxon>Dikarya</taxon>
        <taxon>Ascomycota</taxon>
        <taxon>Pezizomycotina</taxon>
        <taxon>Sordariomycetes</taxon>
        <taxon>Sordariomycetidae</taxon>
        <taxon>Diaporthales</taxon>
        <taxon>Diaporthaceae</taxon>
        <taxon>Diaporthe</taxon>
    </lineage>
</organism>
<dbReference type="Proteomes" id="UP000094444">
    <property type="component" value="Unassembled WGS sequence"/>
</dbReference>
<sequence length="245" mass="27558">MDPAHFKIPVIILQHHCVPVYVVGELALNYYNVPRVCHDTELCVPKDSVRAAADILISTGLFEPSELAESEHDIFSSYKRGFPRLKTTPGWTHPVLHLVIFPSEDFGLDGSGSSCIRWTDGKDSGHVSHQILDTVPEEHVRSLPFPRLPPLLIGYARRYVESQDDPSMMATEQLVDGMDLDEAWCAQHLSGVEPRVVDVIVDRVQTRHQRLDDFAENTVTCYVKDEEQAVLTDLFEDRALSLALV</sequence>
<keyword evidence="2" id="KW-1185">Reference proteome</keyword>
<dbReference type="AlphaFoldDB" id="A0A2P5HUP6"/>